<organism evidence="1 2">
    <name type="scientific">Antrihabitans cavernicola</name>
    <dbReference type="NCBI Taxonomy" id="2495913"/>
    <lineage>
        <taxon>Bacteria</taxon>
        <taxon>Bacillati</taxon>
        <taxon>Actinomycetota</taxon>
        <taxon>Actinomycetes</taxon>
        <taxon>Mycobacteriales</taxon>
        <taxon>Nocardiaceae</taxon>
        <taxon>Antrihabitans</taxon>
    </lineage>
</organism>
<dbReference type="Gene3D" id="3.30.1330.40">
    <property type="entry name" value="RutC-like"/>
    <property type="match status" value="1"/>
</dbReference>
<name>A0A5A7S620_9NOCA</name>
<accession>A0A5A7S620</accession>
<keyword evidence="2" id="KW-1185">Reference proteome</keyword>
<evidence type="ECO:0000313" key="2">
    <source>
        <dbReference type="Proteomes" id="UP000322244"/>
    </source>
</evidence>
<reference evidence="1 2" key="1">
    <citation type="submission" date="2019-07" db="EMBL/GenBank/DDBJ databases">
        <title>Rhodococcus cavernicolus sp. nov., isolated from a cave.</title>
        <authorList>
            <person name="Lee S.D."/>
        </authorList>
    </citation>
    <scope>NUCLEOTIDE SEQUENCE [LARGE SCALE GENOMIC DNA]</scope>
    <source>
        <strain evidence="1 2">C1-24</strain>
    </source>
</reference>
<gene>
    <name evidence="1" type="ORF">FOY51_24865</name>
</gene>
<dbReference type="Proteomes" id="UP000322244">
    <property type="component" value="Unassembled WGS sequence"/>
</dbReference>
<dbReference type="SUPFAM" id="SSF55298">
    <property type="entry name" value="YjgF-like"/>
    <property type="match status" value="1"/>
</dbReference>
<comment type="caution">
    <text evidence="1">The sequence shown here is derived from an EMBL/GenBank/DDBJ whole genome shotgun (WGS) entry which is preliminary data.</text>
</comment>
<sequence length="126" mass="13426">MVAIVTGLITIAILWSGHAPVGPDDAVNWSQADAEEVAPAMSPHHRGATEQAIRNIERSLNGAGAGLEHVLPADRVPDRHRAPTCRIERQGERLLPHAVPSATLQISALADPQMMIEIETTSAAPH</sequence>
<evidence type="ECO:0000313" key="1">
    <source>
        <dbReference type="EMBL" id="KAA0017670.1"/>
    </source>
</evidence>
<dbReference type="AlphaFoldDB" id="A0A5A7S620"/>
<proteinExistence type="predicted"/>
<dbReference type="InterPro" id="IPR035959">
    <property type="entry name" value="RutC-like_sf"/>
</dbReference>
<dbReference type="EMBL" id="VLNY01000021">
    <property type="protein sequence ID" value="KAA0017670.1"/>
    <property type="molecule type" value="Genomic_DNA"/>
</dbReference>
<protein>
    <submittedName>
        <fullName evidence="1">Uncharacterized protein</fullName>
    </submittedName>
</protein>